<protein>
    <submittedName>
        <fullName evidence="3">Class A beta-lactamase-related serine hydrolase</fullName>
    </submittedName>
</protein>
<dbReference type="EMBL" id="QWFX01000014">
    <property type="protein sequence ID" value="RIJ27206.1"/>
    <property type="molecule type" value="Genomic_DNA"/>
</dbReference>
<accession>A0A399R6F8</accession>
<dbReference type="InterPro" id="IPR012338">
    <property type="entry name" value="Beta-lactam/transpept-like"/>
</dbReference>
<dbReference type="InterPro" id="IPR001466">
    <property type="entry name" value="Beta-lactam-related"/>
</dbReference>
<evidence type="ECO:0000313" key="3">
    <source>
        <dbReference type="EMBL" id="RIJ27206.1"/>
    </source>
</evidence>
<dbReference type="PROSITE" id="PS51257">
    <property type="entry name" value="PROKAR_LIPOPROTEIN"/>
    <property type="match status" value="1"/>
</dbReference>
<feature type="domain" description="Beta-lactamase-related" evidence="2">
    <location>
        <begin position="48"/>
        <end position="423"/>
    </location>
</feature>
<dbReference type="InterPro" id="IPR050789">
    <property type="entry name" value="Diverse_Enzym_Activities"/>
</dbReference>
<dbReference type="SUPFAM" id="SSF56601">
    <property type="entry name" value="beta-lactamase/transpeptidase-like"/>
    <property type="match status" value="1"/>
</dbReference>
<reference evidence="3 4" key="1">
    <citation type="submission" date="2018-08" db="EMBL/GenBank/DDBJ databases">
        <title>Henriciella mobilis sp. nov., isolated from seawater.</title>
        <authorList>
            <person name="Cheng H."/>
            <person name="Wu Y.-H."/>
            <person name="Xu X.-W."/>
            <person name="Guo L.-L."/>
        </authorList>
    </citation>
    <scope>NUCLEOTIDE SEQUENCE [LARGE SCALE GENOMIC DNA]</scope>
    <source>
        <strain evidence="3 4">JN25</strain>
    </source>
</reference>
<dbReference type="Proteomes" id="UP000266385">
    <property type="component" value="Unassembled WGS sequence"/>
</dbReference>
<feature type="chain" id="PRO_5017335296" evidence="1">
    <location>
        <begin position="19"/>
        <end position="438"/>
    </location>
</feature>
<dbReference type="PANTHER" id="PTHR43283">
    <property type="entry name" value="BETA-LACTAMASE-RELATED"/>
    <property type="match status" value="1"/>
</dbReference>
<evidence type="ECO:0000313" key="4">
    <source>
        <dbReference type="Proteomes" id="UP000266385"/>
    </source>
</evidence>
<dbReference type="Pfam" id="PF00144">
    <property type="entry name" value="Beta-lactamase"/>
    <property type="match status" value="1"/>
</dbReference>
<dbReference type="RefSeq" id="WP_119377319.1">
    <property type="nucleotide sequence ID" value="NZ_QWFX01000014.1"/>
</dbReference>
<keyword evidence="4" id="KW-1185">Reference proteome</keyword>
<keyword evidence="1" id="KW-0732">Signal</keyword>
<dbReference type="Gene3D" id="3.40.710.10">
    <property type="entry name" value="DD-peptidase/beta-lactamase superfamily"/>
    <property type="match status" value="1"/>
</dbReference>
<evidence type="ECO:0000256" key="1">
    <source>
        <dbReference type="SAM" id="SignalP"/>
    </source>
</evidence>
<dbReference type="AlphaFoldDB" id="A0A399R6F8"/>
<dbReference type="OrthoDB" id="5377981at2"/>
<organism evidence="3 4">
    <name type="scientific">Henriciella mobilis</name>
    <dbReference type="NCBI Taxonomy" id="2305467"/>
    <lineage>
        <taxon>Bacteria</taxon>
        <taxon>Pseudomonadati</taxon>
        <taxon>Pseudomonadota</taxon>
        <taxon>Alphaproteobacteria</taxon>
        <taxon>Hyphomonadales</taxon>
        <taxon>Hyphomonadaceae</taxon>
        <taxon>Henriciella</taxon>
    </lineage>
</organism>
<sequence length="438" mass="47253">MKRIALTTLLAGILIGSAACQKTDSQQVAGEDPASGTQAPAPAAAELENALSALVEEEKIPGAIAIIEQGGKRLAHVRTGYLDVESGTELPEDAIFRLYSMSKPITSVAIMILRDEGKLNLDDPVEKYLPALGDMQVYVSGPLEDMQTEPAERSITIADLLSHISGIAYHFTGDTPVHQYYRKHGVMRDTPVGRTPEDGPPAKDLGQLVERIGDAPLLYQPGTKFEYSYSTTVLGAVIEASSGQPLDVFLEEKVFEPLDMTDTGFFITDETLDRFVTGYVASEDGLDVIEPVETSDYRDTGRLLDGGGAIAGTAHDYLNFATMLAQEGKFQDRQIVSEESIQEMFAPHAEISGWSDTPISFGYGFSLGTPESEAADMQPAGTVSWSGSGNTYFFVDPDRDLVALLMTHVIVPPPFSERTQALRQTLNEAAYALAGDDG</sequence>
<dbReference type="PANTHER" id="PTHR43283:SF3">
    <property type="entry name" value="BETA-LACTAMASE FAMILY PROTEIN (AFU_ORTHOLOGUE AFUA_5G07500)"/>
    <property type="match status" value="1"/>
</dbReference>
<proteinExistence type="predicted"/>
<keyword evidence="3" id="KW-0378">Hydrolase</keyword>
<evidence type="ECO:0000259" key="2">
    <source>
        <dbReference type="Pfam" id="PF00144"/>
    </source>
</evidence>
<feature type="signal peptide" evidence="1">
    <location>
        <begin position="1"/>
        <end position="18"/>
    </location>
</feature>
<dbReference type="GO" id="GO:0016787">
    <property type="term" value="F:hydrolase activity"/>
    <property type="evidence" value="ECO:0007669"/>
    <property type="project" value="UniProtKB-KW"/>
</dbReference>
<gene>
    <name evidence="3" type="ORF">D1223_15385</name>
</gene>
<name>A0A399R6F8_9PROT</name>
<comment type="caution">
    <text evidence="3">The sequence shown here is derived from an EMBL/GenBank/DDBJ whole genome shotgun (WGS) entry which is preliminary data.</text>
</comment>